<comment type="caution">
    <text evidence="6">The sequence shown here is derived from an EMBL/GenBank/DDBJ whole genome shotgun (WGS) entry which is preliminary data.</text>
</comment>
<sequence>METVCVPATKGRPREFDVDLALAAALRVFWKRGYEGASMAELTAEMGLTKPSLYGAFGNKEALFKKALDLYEHEKMAYMRTALDAETSRGVAERLLMGALEMQQSTCDPKGCLGVISTVACSQEAESIREDVIARQAGSKKALIDRFERAKAEGDLPEAIDPTALARYLTAVMQGLAVQAGAGTGCPDLRAIVDTTLAVWPGR</sequence>
<dbReference type="Gene3D" id="1.10.10.60">
    <property type="entry name" value="Homeodomain-like"/>
    <property type="match status" value="1"/>
</dbReference>
<protein>
    <submittedName>
        <fullName evidence="6">TetR/AcrR family transcriptional regulator</fullName>
    </submittedName>
</protein>
<evidence type="ECO:0000313" key="7">
    <source>
        <dbReference type="Proteomes" id="UP001169764"/>
    </source>
</evidence>
<dbReference type="Gene3D" id="1.10.357.10">
    <property type="entry name" value="Tetracycline Repressor, domain 2"/>
    <property type="match status" value="1"/>
</dbReference>
<feature type="domain" description="HTH tetR-type" evidence="5">
    <location>
        <begin position="15"/>
        <end position="75"/>
    </location>
</feature>
<gene>
    <name evidence="6" type="ORF">Q4F19_11395</name>
</gene>
<dbReference type="PANTHER" id="PTHR47506:SF1">
    <property type="entry name" value="HTH-TYPE TRANSCRIPTIONAL REGULATOR YJDC"/>
    <property type="match status" value="1"/>
</dbReference>
<dbReference type="InterPro" id="IPR001647">
    <property type="entry name" value="HTH_TetR"/>
</dbReference>
<dbReference type="PROSITE" id="PS50977">
    <property type="entry name" value="HTH_TETR_2"/>
    <property type="match status" value="1"/>
</dbReference>
<dbReference type="PROSITE" id="PS01081">
    <property type="entry name" value="HTH_TETR_1"/>
    <property type="match status" value="1"/>
</dbReference>
<keyword evidence="3" id="KW-0804">Transcription</keyword>
<dbReference type="PRINTS" id="PR00455">
    <property type="entry name" value="HTHTETR"/>
</dbReference>
<organism evidence="6 7">
    <name type="scientific">Sphingomonas natans</name>
    <dbReference type="NCBI Taxonomy" id="3063330"/>
    <lineage>
        <taxon>Bacteria</taxon>
        <taxon>Pseudomonadati</taxon>
        <taxon>Pseudomonadota</taxon>
        <taxon>Alphaproteobacteria</taxon>
        <taxon>Sphingomonadales</taxon>
        <taxon>Sphingomonadaceae</taxon>
        <taxon>Sphingomonas</taxon>
    </lineage>
</organism>
<accession>A0ABT8Y9H1</accession>
<keyword evidence="2 4" id="KW-0238">DNA-binding</keyword>
<name>A0ABT8Y9H1_9SPHN</name>
<feature type="DNA-binding region" description="H-T-H motif" evidence="4">
    <location>
        <begin position="38"/>
        <end position="57"/>
    </location>
</feature>
<dbReference type="Pfam" id="PF16925">
    <property type="entry name" value="TetR_C_13"/>
    <property type="match status" value="1"/>
</dbReference>
<dbReference type="RefSeq" id="WP_303542636.1">
    <property type="nucleotide sequence ID" value="NZ_JAUOTP010000004.1"/>
</dbReference>
<dbReference type="SUPFAM" id="SSF48498">
    <property type="entry name" value="Tetracyclin repressor-like, C-terminal domain"/>
    <property type="match status" value="1"/>
</dbReference>
<evidence type="ECO:0000256" key="2">
    <source>
        <dbReference type="ARBA" id="ARBA00023125"/>
    </source>
</evidence>
<dbReference type="InterPro" id="IPR009057">
    <property type="entry name" value="Homeodomain-like_sf"/>
</dbReference>
<evidence type="ECO:0000256" key="1">
    <source>
        <dbReference type="ARBA" id="ARBA00023015"/>
    </source>
</evidence>
<dbReference type="PANTHER" id="PTHR47506">
    <property type="entry name" value="TRANSCRIPTIONAL REGULATORY PROTEIN"/>
    <property type="match status" value="1"/>
</dbReference>
<evidence type="ECO:0000259" key="5">
    <source>
        <dbReference type="PROSITE" id="PS50977"/>
    </source>
</evidence>
<keyword evidence="7" id="KW-1185">Reference proteome</keyword>
<proteinExistence type="predicted"/>
<dbReference type="EMBL" id="JAUOTP010000004">
    <property type="protein sequence ID" value="MDO6414986.1"/>
    <property type="molecule type" value="Genomic_DNA"/>
</dbReference>
<dbReference type="Proteomes" id="UP001169764">
    <property type="component" value="Unassembled WGS sequence"/>
</dbReference>
<dbReference type="InterPro" id="IPR036271">
    <property type="entry name" value="Tet_transcr_reg_TetR-rel_C_sf"/>
</dbReference>
<evidence type="ECO:0000256" key="3">
    <source>
        <dbReference type="ARBA" id="ARBA00023163"/>
    </source>
</evidence>
<dbReference type="InterPro" id="IPR011075">
    <property type="entry name" value="TetR_C"/>
</dbReference>
<reference evidence="6" key="1">
    <citation type="submission" date="2023-07" db="EMBL/GenBank/DDBJ databases">
        <authorList>
            <person name="Kim M."/>
        </authorList>
    </citation>
    <scope>NUCLEOTIDE SEQUENCE</scope>
    <source>
        <strain evidence="6">BIUV-7</strain>
    </source>
</reference>
<evidence type="ECO:0000256" key="4">
    <source>
        <dbReference type="PROSITE-ProRule" id="PRU00335"/>
    </source>
</evidence>
<dbReference type="SUPFAM" id="SSF46689">
    <property type="entry name" value="Homeodomain-like"/>
    <property type="match status" value="1"/>
</dbReference>
<evidence type="ECO:0000313" key="6">
    <source>
        <dbReference type="EMBL" id="MDO6414986.1"/>
    </source>
</evidence>
<keyword evidence="1" id="KW-0805">Transcription regulation</keyword>
<dbReference type="InterPro" id="IPR023772">
    <property type="entry name" value="DNA-bd_HTH_TetR-type_CS"/>
</dbReference>
<dbReference type="Pfam" id="PF00440">
    <property type="entry name" value="TetR_N"/>
    <property type="match status" value="1"/>
</dbReference>